<keyword evidence="2" id="KW-1185">Reference proteome</keyword>
<reference evidence="1 2" key="1">
    <citation type="submission" date="2021-07" db="EMBL/GenBank/DDBJ databases">
        <title>complete genome sequencing of Tessaracoccus sp.J1M15.</title>
        <authorList>
            <person name="Bae J.-W."/>
            <person name="Kim D.-y."/>
        </authorList>
    </citation>
    <scope>NUCLEOTIDE SEQUENCE [LARGE SCALE GENOMIC DNA]</scope>
    <source>
        <strain evidence="1 2">J1M15</strain>
    </source>
</reference>
<gene>
    <name evidence="1" type="ORF">KDB89_02690</name>
</gene>
<dbReference type="EMBL" id="CP079216">
    <property type="protein sequence ID" value="QXT63409.1"/>
    <property type="molecule type" value="Genomic_DNA"/>
</dbReference>
<name>A0ABX8SKJ4_9ACTN</name>
<accession>A0ABX8SKJ4</accession>
<protein>
    <recommendedName>
        <fullName evidence="3">Major capsid protein</fullName>
    </recommendedName>
</protein>
<dbReference type="Proteomes" id="UP000824504">
    <property type="component" value="Chromosome"/>
</dbReference>
<evidence type="ECO:0000313" key="2">
    <source>
        <dbReference type="Proteomes" id="UP000824504"/>
    </source>
</evidence>
<organism evidence="1 2">
    <name type="scientific">Tessaracoccus palaemonis</name>
    <dbReference type="NCBI Taxonomy" id="2829499"/>
    <lineage>
        <taxon>Bacteria</taxon>
        <taxon>Bacillati</taxon>
        <taxon>Actinomycetota</taxon>
        <taxon>Actinomycetes</taxon>
        <taxon>Propionibacteriales</taxon>
        <taxon>Propionibacteriaceae</taxon>
        <taxon>Tessaracoccus</taxon>
    </lineage>
</organism>
<evidence type="ECO:0000313" key="1">
    <source>
        <dbReference type="EMBL" id="QXT63409.1"/>
    </source>
</evidence>
<evidence type="ECO:0008006" key="3">
    <source>
        <dbReference type="Google" id="ProtNLM"/>
    </source>
</evidence>
<sequence length="295" mass="31720">MQADEMGFEEVVLAVAGAALEQNGVAVQPFRTETGYGLRDEEAGGDLDLDNVTLSAREAGPDWREVVDGWVGQYLLARAERLHEPTEAELRSSIRTRLTVADEARSYAREFASDLYVALAIDGATSVRMLTDASLAKSPIDIDELYRLGQANTDAEPVDEVFQLDDGVNGIAGDSFFIASKVSNFPALLDIIGPAPLGAAFAPVNRSLVLYTVIADSETGWMGPVMSLAQQVSGLVNDEEFDHPGGLLTGTTFYWAPDGRVEYLARQSMLLEGEPTITILPGPAFSDFVMAASTH</sequence>
<dbReference type="RefSeq" id="WP_219083290.1">
    <property type="nucleotide sequence ID" value="NZ_CP079216.1"/>
</dbReference>
<proteinExistence type="predicted"/>